<organism evidence="1 2">
    <name type="scientific">Edaphochlamys debaryana</name>
    <dbReference type="NCBI Taxonomy" id="47281"/>
    <lineage>
        <taxon>Eukaryota</taxon>
        <taxon>Viridiplantae</taxon>
        <taxon>Chlorophyta</taxon>
        <taxon>core chlorophytes</taxon>
        <taxon>Chlorophyceae</taxon>
        <taxon>CS clade</taxon>
        <taxon>Chlamydomonadales</taxon>
        <taxon>Chlamydomonadales incertae sedis</taxon>
        <taxon>Edaphochlamys</taxon>
    </lineage>
</organism>
<keyword evidence="2" id="KW-1185">Reference proteome</keyword>
<evidence type="ECO:0008006" key="3">
    <source>
        <dbReference type="Google" id="ProtNLM"/>
    </source>
</evidence>
<protein>
    <recommendedName>
        <fullName evidence="3">DOT1 domain-containing protein</fullName>
    </recommendedName>
</protein>
<proteinExistence type="predicted"/>
<dbReference type="Proteomes" id="UP000612055">
    <property type="component" value="Unassembled WGS sequence"/>
</dbReference>
<gene>
    <name evidence="1" type="ORF">HYH03_015339</name>
</gene>
<comment type="caution">
    <text evidence="1">The sequence shown here is derived from an EMBL/GenBank/DDBJ whole genome shotgun (WGS) entry which is preliminary data.</text>
</comment>
<dbReference type="AlphaFoldDB" id="A0A835XLV6"/>
<name>A0A835XLV6_9CHLO</name>
<sequence length="297" mass="32373">MAPRAWSHLTFLVRELAALDRRVRKRGLDGEGVIGTYGSIGFRQMLLLAWELVQAGLLEWRRENPCGRDRVHAVDFGAGINRPLLVWQALGLIDRGVGVELDSQKVSNGRVYCARMLHAAVHELGLPVSQRAPELVCKDVVKLSSEDFSSLRPSLGYSFSQGMGREAHGAMGRLMVEVESMQRLVLLVHTADAPRLLGALRAGAAEAQAVRRRGIRERAHELVAERGRAVAGWPLCTQDEAPEPGTQERGPGEYWADAGLRVAATISGISAQGHHGTYTAFVLAKTTRPLPPESPTV</sequence>
<reference evidence="1" key="1">
    <citation type="journal article" date="2020" name="bioRxiv">
        <title>Comparative genomics of Chlamydomonas.</title>
        <authorList>
            <person name="Craig R.J."/>
            <person name="Hasan A.R."/>
            <person name="Ness R.W."/>
            <person name="Keightley P.D."/>
        </authorList>
    </citation>
    <scope>NUCLEOTIDE SEQUENCE</scope>
    <source>
        <strain evidence="1">CCAP 11/70</strain>
    </source>
</reference>
<evidence type="ECO:0000313" key="1">
    <source>
        <dbReference type="EMBL" id="KAG2485894.1"/>
    </source>
</evidence>
<accession>A0A835XLV6</accession>
<dbReference type="EMBL" id="JAEHOE010000120">
    <property type="protein sequence ID" value="KAG2485894.1"/>
    <property type="molecule type" value="Genomic_DNA"/>
</dbReference>
<evidence type="ECO:0000313" key="2">
    <source>
        <dbReference type="Proteomes" id="UP000612055"/>
    </source>
</evidence>